<dbReference type="AlphaFoldDB" id="A0A1H3R5R2"/>
<dbReference type="EMBL" id="FNQB01000002">
    <property type="protein sequence ID" value="SDZ20611.1"/>
    <property type="molecule type" value="Genomic_DNA"/>
</dbReference>
<dbReference type="STRING" id="137265.SAMN05421684_3463"/>
<dbReference type="InterPro" id="IPR015996">
    <property type="entry name" value="UCP028451"/>
</dbReference>
<gene>
    <name evidence="1" type="ORF">SAMN05421684_3463</name>
</gene>
<dbReference type="PANTHER" id="PTHR36452">
    <property type="entry name" value="CHROMOSOME 12, WHOLE GENOME SHOTGUN SEQUENCE"/>
    <property type="match status" value="1"/>
</dbReference>
<evidence type="ECO:0000313" key="2">
    <source>
        <dbReference type="Proteomes" id="UP000199632"/>
    </source>
</evidence>
<keyword evidence="2" id="KW-1185">Reference proteome</keyword>
<dbReference type="Pfam" id="PF09365">
    <property type="entry name" value="DUF2461"/>
    <property type="match status" value="1"/>
</dbReference>
<protein>
    <submittedName>
        <fullName evidence="1">TIGR02453 family protein</fullName>
    </submittedName>
</protein>
<dbReference type="PANTHER" id="PTHR36452:SF1">
    <property type="entry name" value="DUF2461 DOMAIN-CONTAINING PROTEIN"/>
    <property type="match status" value="1"/>
</dbReference>
<reference evidence="2" key="1">
    <citation type="submission" date="2016-10" db="EMBL/GenBank/DDBJ databases">
        <authorList>
            <person name="Varghese N."/>
            <person name="Submissions S."/>
        </authorList>
    </citation>
    <scope>NUCLEOTIDE SEQUENCE [LARGE SCALE GENOMIC DNA]</scope>
    <source>
        <strain evidence="2">DSM 44718</strain>
    </source>
</reference>
<dbReference type="Proteomes" id="UP000199632">
    <property type="component" value="Unassembled WGS sequence"/>
</dbReference>
<evidence type="ECO:0000313" key="1">
    <source>
        <dbReference type="EMBL" id="SDZ20611.1"/>
    </source>
</evidence>
<sequence>MAFRGWPSEALEFYEGLEADNSKTYWTEHKPVYDEQVRAPMQALLDELEPEFGPGRIFRPYRDVRFSADKSPYKTAVAATLERGGYIHLSAAGLASGSGMYHMERDQLARYRAAVDDDATGPRLAELVAEAAADSVRITGHDRLKRIPRGYAADHPRAELLQYKGVVAWKEWPVAPWLGTAAAKRRVVDFLRASAPLNQWLATYVGPSIPDR</sequence>
<name>A0A1H3R5R2_9ACTN</name>
<dbReference type="InterPro" id="IPR012808">
    <property type="entry name" value="CHP02453"/>
</dbReference>
<accession>A0A1H3R5R2</accession>
<organism evidence="1 2">
    <name type="scientific">Asanoa ishikariensis</name>
    <dbReference type="NCBI Taxonomy" id="137265"/>
    <lineage>
        <taxon>Bacteria</taxon>
        <taxon>Bacillati</taxon>
        <taxon>Actinomycetota</taxon>
        <taxon>Actinomycetes</taxon>
        <taxon>Micromonosporales</taxon>
        <taxon>Micromonosporaceae</taxon>
        <taxon>Asanoa</taxon>
    </lineage>
</organism>
<dbReference type="NCBIfam" id="TIGR02453">
    <property type="entry name" value="TIGR02453 family protein"/>
    <property type="match status" value="1"/>
</dbReference>
<dbReference type="RefSeq" id="WP_090793066.1">
    <property type="nucleotide sequence ID" value="NZ_BOND01000008.1"/>
</dbReference>
<dbReference type="OrthoDB" id="9794241at2"/>
<dbReference type="PIRSF" id="PIRSF028451">
    <property type="entry name" value="UCP028451"/>
    <property type="match status" value="1"/>
</dbReference>
<proteinExistence type="predicted"/>